<dbReference type="InterPro" id="IPR037185">
    <property type="entry name" value="EmrE-like"/>
</dbReference>
<evidence type="ECO:0000259" key="2">
    <source>
        <dbReference type="Pfam" id="PF00892"/>
    </source>
</evidence>
<evidence type="ECO:0000313" key="4">
    <source>
        <dbReference type="Proteomes" id="UP000298588"/>
    </source>
</evidence>
<dbReference type="AlphaFoldDB" id="A0A4D7QGK9"/>
<keyword evidence="1" id="KW-0812">Transmembrane</keyword>
<reference evidence="3 4" key="1">
    <citation type="submission" date="2019-04" db="EMBL/GenBank/DDBJ databases">
        <title>Phreatobacter aquaticus sp. nov.</title>
        <authorList>
            <person name="Choi A."/>
            <person name="Baek K."/>
        </authorList>
    </citation>
    <scope>NUCLEOTIDE SEQUENCE [LARGE SCALE GENOMIC DNA]</scope>
    <source>
        <strain evidence="3 4">NMCR1094</strain>
    </source>
</reference>
<dbReference type="InterPro" id="IPR000620">
    <property type="entry name" value="EamA_dom"/>
</dbReference>
<evidence type="ECO:0000256" key="1">
    <source>
        <dbReference type="SAM" id="Phobius"/>
    </source>
</evidence>
<feature type="transmembrane region" description="Helical" evidence="1">
    <location>
        <begin position="188"/>
        <end position="207"/>
    </location>
</feature>
<keyword evidence="1" id="KW-0472">Membrane</keyword>
<name>A0A4D7QGK9_9HYPH</name>
<dbReference type="GO" id="GO:0016020">
    <property type="term" value="C:membrane"/>
    <property type="evidence" value="ECO:0007669"/>
    <property type="project" value="InterPro"/>
</dbReference>
<sequence>MSRAPAAHRSNRLECRHVALRTSTLTSPSPSAPAQPSAEVAQRMRLKGIGLMCIALACFACLDTLGKWLGTSMNPMQVVWTRYTAALVFVLIIFNPLRDPKVLVTKRPWLQAVRSALLFLSTALNFFALQYLQLDQTVSIMFANPFIVAIISGPLLGEWIGPRRWMAVVVGFIGVLVVTQPWSGNMHWAMGLTLLGTTCYAVYNILTRMLAGHDSAGTTSIYSVAFGAIVATALVPGYWTTPDSWSVVAAMVAIGALGAFGHWVLIIAHGYAPAGILAPFIYGQIIWMIGLGWAVFGQVPAVNTLVGAGIVIASGLYLLFRERTIRGG</sequence>
<dbReference type="OrthoDB" id="9815809at2"/>
<keyword evidence="1" id="KW-1133">Transmembrane helix</keyword>
<feature type="transmembrane region" description="Helical" evidence="1">
    <location>
        <begin position="245"/>
        <end position="268"/>
    </location>
</feature>
<dbReference type="SUPFAM" id="SSF103481">
    <property type="entry name" value="Multidrug resistance efflux transporter EmrE"/>
    <property type="match status" value="2"/>
</dbReference>
<feature type="transmembrane region" description="Helical" evidence="1">
    <location>
        <begin position="138"/>
        <end position="157"/>
    </location>
</feature>
<keyword evidence="4" id="KW-1185">Reference proteome</keyword>
<dbReference type="Pfam" id="PF00892">
    <property type="entry name" value="EamA"/>
    <property type="match status" value="2"/>
</dbReference>
<feature type="transmembrane region" description="Helical" evidence="1">
    <location>
        <begin position="109"/>
        <end position="132"/>
    </location>
</feature>
<feature type="transmembrane region" description="Helical" evidence="1">
    <location>
        <begin position="49"/>
        <end position="68"/>
    </location>
</feature>
<evidence type="ECO:0000313" key="3">
    <source>
        <dbReference type="EMBL" id="QCK86368.1"/>
    </source>
</evidence>
<organism evidence="3 4">
    <name type="scientific">Phreatobacter aquaticus</name>
    <dbReference type="NCBI Taxonomy" id="2570229"/>
    <lineage>
        <taxon>Bacteria</taxon>
        <taxon>Pseudomonadati</taxon>
        <taxon>Pseudomonadota</taxon>
        <taxon>Alphaproteobacteria</taxon>
        <taxon>Hyphomicrobiales</taxon>
        <taxon>Phreatobacteraceae</taxon>
        <taxon>Phreatobacter</taxon>
    </lineage>
</organism>
<gene>
    <name evidence="3" type="ORF">E8L99_11700</name>
</gene>
<protein>
    <submittedName>
        <fullName evidence="3">DMT family transporter</fullName>
    </submittedName>
</protein>
<feature type="domain" description="EamA" evidence="2">
    <location>
        <begin position="188"/>
        <end position="315"/>
    </location>
</feature>
<dbReference type="KEGG" id="paqt:E8L99_11700"/>
<dbReference type="PANTHER" id="PTHR22911">
    <property type="entry name" value="ACYL-MALONYL CONDENSING ENZYME-RELATED"/>
    <property type="match status" value="1"/>
</dbReference>
<dbReference type="EMBL" id="CP039865">
    <property type="protein sequence ID" value="QCK86368.1"/>
    <property type="molecule type" value="Genomic_DNA"/>
</dbReference>
<feature type="domain" description="EamA" evidence="2">
    <location>
        <begin position="47"/>
        <end position="179"/>
    </location>
</feature>
<dbReference type="Proteomes" id="UP000298588">
    <property type="component" value="Chromosome"/>
</dbReference>
<feature type="transmembrane region" description="Helical" evidence="1">
    <location>
        <begin position="275"/>
        <end position="296"/>
    </location>
</feature>
<feature type="transmembrane region" description="Helical" evidence="1">
    <location>
        <begin position="302"/>
        <end position="320"/>
    </location>
</feature>
<dbReference type="PANTHER" id="PTHR22911:SF103">
    <property type="entry name" value="BLR2811 PROTEIN"/>
    <property type="match status" value="1"/>
</dbReference>
<feature type="transmembrane region" description="Helical" evidence="1">
    <location>
        <begin position="219"/>
        <end position="239"/>
    </location>
</feature>
<proteinExistence type="predicted"/>
<accession>A0A4D7QGK9</accession>
<feature type="transmembrane region" description="Helical" evidence="1">
    <location>
        <begin position="164"/>
        <end position="182"/>
    </location>
</feature>
<feature type="transmembrane region" description="Helical" evidence="1">
    <location>
        <begin position="80"/>
        <end position="97"/>
    </location>
</feature>